<dbReference type="SUPFAM" id="SSF46785">
    <property type="entry name" value="Winged helix' DNA-binding domain"/>
    <property type="match status" value="1"/>
</dbReference>
<dbReference type="InterPro" id="IPR052509">
    <property type="entry name" value="Metal_resp_DNA-bind_regulator"/>
</dbReference>
<feature type="domain" description="Transcription regulator PadR N-terminal" evidence="1">
    <location>
        <begin position="12"/>
        <end position="87"/>
    </location>
</feature>
<protein>
    <submittedName>
        <fullName evidence="2">Transcriptional regulator PadR-like family protein</fullName>
    </submittedName>
</protein>
<dbReference type="InterPro" id="IPR036390">
    <property type="entry name" value="WH_DNA-bd_sf"/>
</dbReference>
<dbReference type="Pfam" id="PF03551">
    <property type="entry name" value="PadR"/>
    <property type="match status" value="1"/>
</dbReference>
<gene>
    <name evidence="2" type="ORF">Psch_04237</name>
</gene>
<dbReference type="PANTHER" id="PTHR33169">
    <property type="entry name" value="PADR-FAMILY TRANSCRIPTIONAL REGULATOR"/>
    <property type="match status" value="1"/>
</dbReference>
<organism evidence="2 3">
    <name type="scientific">Pelotomaculum schinkii</name>
    <dbReference type="NCBI Taxonomy" id="78350"/>
    <lineage>
        <taxon>Bacteria</taxon>
        <taxon>Bacillati</taxon>
        <taxon>Bacillota</taxon>
        <taxon>Clostridia</taxon>
        <taxon>Eubacteriales</taxon>
        <taxon>Desulfotomaculaceae</taxon>
        <taxon>Pelotomaculum</taxon>
    </lineage>
</organism>
<sequence>MVQILSNIEVILLSIVSEKPSYAYEIDKTIECRDMRRWVRVGVASIYQVLKRLEEKELVYSQKEKEGRMPDRKRYYITDSGRVALAEASKRLLSNLEWYYLDLNVGLETSDILTPEEMISCLTKRLSLVKSNIKRMKENFSVGIEMPYKKKEVIKNLIYFREAEERFLQEILQELQGGQL</sequence>
<accession>A0A4Y7R4S8</accession>
<evidence type="ECO:0000313" key="2">
    <source>
        <dbReference type="EMBL" id="TEB04058.1"/>
    </source>
</evidence>
<dbReference type="AlphaFoldDB" id="A0A4Y7R4S8"/>
<dbReference type="Proteomes" id="UP000298324">
    <property type="component" value="Unassembled WGS sequence"/>
</dbReference>
<reference evidence="2 3" key="1">
    <citation type="journal article" date="2018" name="Environ. Microbiol.">
        <title>Novel energy conservation strategies and behaviour of Pelotomaculum schinkii driving syntrophic propionate catabolism.</title>
        <authorList>
            <person name="Hidalgo-Ahumada C.A.P."/>
            <person name="Nobu M.K."/>
            <person name="Narihiro T."/>
            <person name="Tamaki H."/>
            <person name="Liu W.T."/>
            <person name="Kamagata Y."/>
            <person name="Stams A.J.M."/>
            <person name="Imachi H."/>
            <person name="Sousa D.Z."/>
        </authorList>
    </citation>
    <scope>NUCLEOTIDE SEQUENCE [LARGE SCALE GENOMIC DNA]</scope>
    <source>
        <strain evidence="2 3">HH</strain>
    </source>
</reference>
<evidence type="ECO:0000313" key="3">
    <source>
        <dbReference type="Proteomes" id="UP000298324"/>
    </source>
</evidence>
<comment type="caution">
    <text evidence="2">The sequence shown here is derived from an EMBL/GenBank/DDBJ whole genome shotgun (WGS) entry which is preliminary data.</text>
</comment>
<dbReference type="Gene3D" id="1.10.10.10">
    <property type="entry name" value="Winged helix-like DNA-binding domain superfamily/Winged helix DNA-binding domain"/>
    <property type="match status" value="1"/>
</dbReference>
<dbReference type="InterPro" id="IPR036388">
    <property type="entry name" value="WH-like_DNA-bd_sf"/>
</dbReference>
<dbReference type="EMBL" id="QFGA01000006">
    <property type="protein sequence ID" value="TEB04058.1"/>
    <property type="molecule type" value="Genomic_DNA"/>
</dbReference>
<keyword evidence="3" id="KW-1185">Reference proteome</keyword>
<name>A0A4Y7R4S8_9FIRM</name>
<dbReference type="RefSeq" id="WP_243124280.1">
    <property type="nucleotide sequence ID" value="NZ_QFGA01000006.1"/>
</dbReference>
<proteinExistence type="predicted"/>
<dbReference type="InterPro" id="IPR005149">
    <property type="entry name" value="Tscrpt_reg_PadR_N"/>
</dbReference>
<evidence type="ECO:0000259" key="1">
    <source>
        <dbReference type="Pfam" id="PF03551"/>
    </source>
</evidence>
<dbReference type="PANTHER" id="PTHR33169:SF14">
    <property type="entry name" value="TRANSCRIPTIONAL REGULATOR RV3488"/>
    <property type="match status" value="1"/>
</dbReference>